<feature type="domain" description="Acyltransferase 3" evidence="2">
    <location>
        <begin position="15"/>
        <end position="341"/>
    </location>
</feature>
<feature type="transmembrane region" description="Helical" evidence="1">
    <location>
        <begin position="302"/>
        <end position="322"/>
    </location>
</feature>
<feature type="transmembrane region" description="Helical" evidence="1">
    <location>
        <begin position="180"/>
        <end position="197"/>
    </location>
</feature>
<dbReference type="GO" id="GO:0016747">
    <property type="term" value="F:acyltransferase activity, transferring groups other than amino-acyl groups"/>
    <property type="evidence" value="ECO:0007669"/>
    <property type="project" value="InterPro"/>
</dbReference>
<feature type="transmembrane region" description="Helical" evidence="1">
    <location>
        <begin position="240"/>
        <end position="257"/>
    </location>
</feature>
<sequence length="710" mass="77068">MGGSTPQKRSTNYRYDLDGLRGFAIALVVLFHIFVGRVSGGVDVFLLLSGYFFLGSQLRYALRPNPNLNPWWPIWRTIRRLLPALALVIAVTAVLVLTLTPGLMDVELARQFTASLLYYQNWELAWQEADYAAASQDTSPLQHLWSMSVQGQFYLAAILFGVLLAALCSRRVLSREATRWLAVAVLSVITVASFAWASRHGFFGTGDNYYSTFSRAWELTLGGLLALLPPSVRIPHRVSGFTAGLGVVAIAITGVVIADALAFPGPLALLPLAGAALVILSDSSNPVSSVLSSRPARWLGETAYALYLWHWPLLIILTVFSGNDTPPWWIGLIVIAVSLGLAHMTHQLVEKPLRQHAKRPKADENRLRTGWAALRTRPGATRATGGVVVAALSAGVLAVQPYWASQIDNADEPLDVIRYPGALVFLGAEAPEAPPMPDPSIVSSIFPPIANDGCMLFIGDAPDAMPHSDCVYGDEDAETTIVLAGGSHVEPLGIPLDVLGKEYGFKFVPFIRQECPIVVDYDDAVVSDECTEWSQNVMAEIVDMQPDLVISTSTRPEGSAGGAEMSVDHVPDSYLEVWGILADAGIPFLGLRDNPWMFDPSGERLDPNLCLASGGSIEECSMPREAAYEDVDPAAEHLDGADNQWSVDTSHWYCPEDLCLPAIGNVTVYRDQNHISNAYALSLAPLLWMAIEPVFDELGVNYDEEGASAQ</sequence>
<dbReference type="GO" id="GO:0016787">
    <property type="term" value="F:hydrolase activity"/>
    <property type="evidence" value="ECO:0007669"/>
    <property type="project" value="UniProtKB-KW"/>
</dbReference>
<feature type="domain" description="SGNH" evidence="3">
    <location>
        <begin position="465"/>
        <end position="687"/>
    </location>
</feature>
<keyword evidence="1" id="KW-0472">Membrane</keyword>
<keyword evidence="5" id="KW-1185">Reference proteome</keyword>
<keyword evidence="4" id="KW-0012">Acyltransferase</keyword>
<dbReference type="Pfam" id="PF01757">
    <property type="entry name" value="Acyl_transf_3"/>
    <property type="match status" value="1"/>
</dbReference>
<feature type="transmembrane region" description="Helical" evidence="1">
    <location>
        <begin position="209"/>
        <end position="228"/>
    </location>
</feature>
<protein>
    <submittedName>
        <fullName evidence="4">Peptidoglycan/LPS O-acetylase OafA/YrhL, contains acyltransferase and SGNH-hydrolase domains</fullName>
    </submittedName>
</protein>
<keyword evidence="4" id="KW-0378">Hydrolase</keyword>
<dbReference type="InterPro" id="IPR050879">
    <property type="entry name" value="Acyltransferase_3"/>
</dbReference>
<dbReference type="OrthoDB" id="3404679at2"/>
<dbReference type="PANTHER" id="PTHR23028">
    <property type="entry name" value="ACETYLTRANSFERASE"/>
    <property type="match status" value="1"/>
</dbReference>
<dbReference type="STRING" id="1203190.GCA_000312345_00145"/>
<feature type="transmembrane region" description="Helical" evidence="1">
    <location>
        <begin position="82"/>
        <end position="104"/>
    </location>
</feature>
<dbReference type="eggNOG" id="COG1835">
    <property type="taxonomic scope" value="Bacteria"/>
</dbReference>
<dbReference type="RefSeq" id="WP_019193016.1">
    <property type="nucleotide sequence ID" value="NZ_LT629765.1"/>
</dbReference>
<evidence type="ECO:0000313" key="5">
    <source>
        <dbReference type="Proteomes" id="UP000182237"/>
    </source>
</evidence>
<feature type="transmembrane region" description="Helical" evidence="1">
    <location>
        <begin position="20"/>
        <end position="38"/>
    </location>
</feature>
<dbReference type="AlphaFoldDB" id="A0A1H1MXK8"/>
<keyword evidence="4" id="KW-0808">Transferase</keyword>
<reference evidence="4 5" key="1">
    <citation type="submission" date="2016-10" db="EMBL/GenBank/DDBJ databases">
        <authorList>
            <person name="de Groot N.N."/>
        </authorList>
    </citation>
    <scope>NUCLEOTIDE SEQUENCE [LARGE SCALE GENOMIC DNA]</scope>
    <source>
        <strain evidence="4 5">DSM 45434</strain>
    </source>
</reference>
<dbReference type="InterPro" id="IPR043968">
    <property type="entry name" value="SGNH"/>
</dbReference>
<dbReference type="Proteomes" id="UP000182237">
    <property type="component" value="Chromosome I"/>
</dbReference>
<name>A0A1H1MXK8_9CORY</name>
<organism evidence="4 5">
    <name type="scientific">Corynebacterium timonense</name>
    <dbReference type="NCBI Taxonomy" id="441500"/>
    <lineage>
        <taxon>Bacteria</taxon>
        <taxon>Bacillati</taxon>
        <taxon>Actinomycetota</taxon>
        <taxon>Actinomycetes</taxon>
        <taxon>Mycobacteriales</taxon>
        <taxon>Corynebacteriaceae</taxon>
        <taxon>Corynebacterium</taxon>
    </lineage>
</organism>
<proteinExistence type="predicted"/>
<feature type="transmembrane region" description="Helical" evidence="1">
    <location>
        <begin position="44"/>
        <end position="62"/>
    </location>
</feature>
<evidence type="ECO:0000259" key="3">
    <source>
        <dbReference type="Pfam" id="PF19040"/>
    </source>
</evidence>
<dbReference type="PANTHER" id="PTHR23028:SF53">
    <property type="entry name" value="ACYL_TRANSF_3 DOMAIN-CONTAINING PROTEIN"/>
    <property type="match status" value="1"/>
</dbReference>
<dbReference type="InterPro" id="IPR002656">
    <property type="entry name" value="Acyl_transf_3_dom"/>
</dbReference>
<gene>
    <name evidence="4" type="ORF">SAMN04488539_0630</name>
</gene>
<dbReference type="GO" id="GO:0016020">
    <property type="term" value="C:membrane"/>
    <property type="evidence" value="ECO:0007669"/>
    <property type="project" value="TreeGrafter"/>
</dbReference>
<feature type="transmembrane region" description="Helical" evidence="1">
    <location>
        <begin position="151"/>
        <end position="168"/>
    </location>
</feature>
<dbReference type="EMBL" id="LT629765">
    <property type="protein sequence ID" value="SDR91338.1"/>
    <property type="molecule type" value="Genomic_DNA"/>
</dbReference>
<feature type="transmembrane region" description="Helical" evidence="1">
    <location>
        <begin position="328"/>
        <end position="349"/>
    </location>
</feature>
<accession>A0A1H1MXK8</accession>
<keyword evidence="1" id="KW-1133">Transmembrane helix</keyword>
<evidence type="ECO:0000259" key="2">
    <source>
        <dbReference type="Pfam" id="PF01757"/>
    </source>
</evidence>
<dbReference type="Pfam" id="PF19040">
    <property type="entry name" value="SGNH"/>
    <property type="match status" value="1"/>
</dbReference>
<evidence type="ECO:0000313" key="4">
    <source>
        <dbReference type="EMBL" id="SDR91338.1"/>
    </source>
</evidence>
<keyword evidence="1" id="KW-0812">Transmembrane</keyword>
<dbReference type="GO" id="GO:0009103">
    <property type="term" value="P:lipopolysaccharide biosynthetic process"/>
    <property type="evidence" value="ECO:0007669"/>
    <property type="project" value="TreeGrafter"/>
</dbReference>
<evidence type="ECO:0000256" key="1">
    <source>
        <dbReference type="SAM" id="Phobius"/>
    </source>
</evidence>